<sequence length="129" mass="14810">MNDKLFESFSEQTKAFFQPLKQMNQTFASQLEKLTEFQVESIKTYSQLGIQQLKSAAEIEDANTLQDFAKNEMEFMTSINQRIIDDARRLTDIGLQFKSEIEELLKDNINQAQTDKKSDKAKSKTTATA</sequence>
<dbReference type="EMBL" id="JBEVCJ010000019">
    <property type="protein sequence ID" value="MET1256252.1"/>
    <property type="molecule type" value="Genomic_DNA"/>
</dbReference>
<dbReference type="Proteomes" id="UP001548189">
    <property type="component" value="Unassembled WGS sequence"/>
</dbReference>
<dbReference type="Pfam" id="PF09361">
    <property type="entry name" value="Phasin_2"/>
    <property type="match status" value="1"/>
</dbReference>
<dbReference type="NCBIfam" id="TIGR02809">
    <property type="entry name" value="phasin_3"/>
    <property type="match status" value="1"/>
</dbReference>
<organism evidence="3 4">
    <name type="scientific">Aliikangiella maris</name>
    <dbReference type="NCBI Taxonomy" id="3162458"/>
    <lineage>
        <taxon>Bacteria</taxon>
        <taxon>Pseudomonadati</taxon>
        <taxon>Pseudomonadota</taxon>
        <taxon>Gammaproteobacteria</taxon>
        <taxon>Oceanospirillales</taxon>
        <taxon>Pleioneaceae</taxon>
        <taxon>Aliikangiella</taxon>
    </lineage>
</organism>
<evidence type="ECO:0000313" key="4">
    <source>
        <dbReference type="Proteomes" id="UP001548189"/>
    </source>
</evidence>
<proteinExistence type="predicted"/>
<dbReference type="InterPro" id="IPR018968">
    <property type="entry name" value="Phasin"/>
</dbReference>
<feature type="region of interest" description="Disordered" evidence="1">
    <location>
        <begin position="108"/>
        <end position="129"/>
    </location>
</feature>
<protein>
    <submittedName>
        <fullName evidence="3">Phasin family protein</fullName>
    </submittedName>
</protein>
<keyword evidence="4" id="KW-1185">Reference proteome</keyword>
<gene>
    <name evidence="3" type="ORF">ABVT43_14015</name>
</gene>
<dbReference type="RefSeq" id="WP_353896838.1">
    <property type="nucleotide sequence ID" value="NZ_JBEVCJ010000019.1"/>
</dbReference>
<evidence type="ECO:0000313" key="3">
    <source>
        <dbReference type="EMBL" id="MET1256252.1"/>
    </source>
</evidence>
<name>A0ABV2BXH9_9GAMM</name>
<reference evidence="3 4" key="1">
    <citation type="submission" date="2024-06" db="EMBL/GenBank/DDBJ databases">
        <authorList>
            <person name="Li F."/>
        </authorList>
    </citation>
    <scope>NUCLEOTIDE SEQUENCE [LARGE SCALE GENOMIC DNA]</scope>
    <source>
        <strain evidence="3 4">GXAS 311</strain>
    </source>
</reference>
<feature type="domain" description="Phasin" evidence="2">
    <location>
        <begin position="7"/>
        <end position="108"/>
    </location>
</feature>
<evidence type="ECO:0000259" key="2">
    <source>
        <dbReference type="Pfam" id="PF09361"/>
    </source>
</evidence>
<accession>A0ABV2BXH9</accession>
<dbReference type="InterPro" id="IPR014176">
    <property type="entry name" value="Phasin_subfam-3"/>
</dbReference>
<comment type="caution">
    <text evidence="3">The sequence shown here is derived from an EMBL/GenBank/DDBJ whole genome shotgun (WGS) entry which is preliminary data.</text>
</comment>
<evidence type="ECO:0000256" key="1">
    <source>
        <dbReference type="SAM" id="MobiDB-lite"/>
    </source>
</evidence>